<keyword evidence="3 6" id="KW-0694">RNA-binding</keyword>
<evidence type="ECO:0000256" key="5">
    <source>
        <dbReference type="ARBA" id="ARBA00023274"/>
    </source>
</evidence>
<dbReference type="GO" id="GO:0006412">
    <property type="term" value="P:translation"/>
    <property type="evidence" value="ECO:0007669"/>
    <property type="project" value="UniProtKB-UniRule"/>
</dbReference>
<evidence type="ECO:0000256" key="6">
    <source>
        <dbReference type="HAMAP-Rule" id="MF_01369"/>
    </source>
</evidence>
<dbReference type="InterPro" id="IPR013025">
    <property type="entry name" value="Ribosomal_uL23-like"/>
</dbReference>
<dbReference type="Proteomes" id="UP000178606">
    <property type="component" value="Unassembled WGS sequence"/>
</dbReference>
<comment type="function">
    <text evidence="6">One of the early assembly proteins it binds 23S rRNA. One of the proteins that surrounds the polypeptide exit tunnel on the outside of the ribosome. Forms the main docking site for trigger factor binding to the ribosome.</text>
</comment>
<keyword evidence="2 6" id="KW-0699">rRNA-binding</keyword>
<proteinExistence type="inferred from homology"/>
<dbReference type="PANTHER" id="PTHR11620">
    <property type="entry name" value="60S RIBOSOMAL PROTEIN L23A"/>
    <property type="match status" value="1"/>
</dbReference>
<dbReference type="SUPFAM" id="SSF54189">
    <property type="entry name" value="Ribosomal proteins S24e, L23 and L15e"/>
    <property type="match status" value="1"/>
</dbReference>
<evidence type="ECO:0000256" key="3">
    <source>
        <dbReference type="ARBA" id="ARBA00022884"/>
    </source>
</evidence>
<dbReference type="NCBIfam" id="NF004359">
    <property type="entry name" value="PRK05738.1-3"/>
    <property type="match status" value="1"/>
</dbReference>
<dbReference type="GO" id="GO:0003735">
    <property type="term" value="F:structural constituent of ribosome"/>
    <property type="evidence" value="ECO:0007669"/>
    <property type="project" value="InterPro"/>
</dbReference>
<comment type="similarity">
    <text evidence="1 6">Belongs to the universal ribosomal protein uL23 family.</text>
</comment>
<dbReference type="AlphaFoldDB" id="A0A1F6C8X9"/>
<comment type="subunit">
    <text evidence="6">Part of the 50S ribosomal subunit. Contacts protein L29, and trigger factor when it is bound to the ribosome.</text>
</comment>
<reference evidence="7 8" key="1">
    <citation type="journal article" date="2016" name="Nat. Commun.">
        <title>Thousands of microbial genomes shed light on interconnected biogeochemical processes in an aquifer system.</title>
        <authorList>
            <person name="Anantharaman K."/>
            <person name="Brown C.T."/>
            <person name="Hug L.A."/>
            <person name="Sharon I."/>
            <person name="Castelle C.J."/>
            <person name="Probst A.J."/>
            <person name="Thomas B.C."/>
            <person name="Singh A."/>
            <person name="Wilkins M.J."/>
            <person name="Karaoz U."/>
            <person name="Brodie E.L."/>
            <person name="Williams K.H."/>
            <person name="Hubbard S.S."/>
            <person name="Banfield J.F."/>
        </authorList>
    </citation>
    <scope>NUCLEOTIDE SEQUENCE [LARGE SCALE GENOMIC DNA]</scope>
    <source>
        <strain evidence="8">RIFCSPLOWO2_12_FULL_64_10</strain>
    </source>
</reference>
<evidence type="ECO:0000256" key="2">
    <source>
        <dbReference type="ARBA" id="ARBA00022730"/>
    </source>
</evidence>
<keyword evidence="5 6" id="KW-0687">Ribonucleoprotein</keyword>
<dbReference type="NCBIfam" id="NF004363">
    <property type="entry name" value="PRK05738.2-4"/>
    <property type="match status" value="1"/>
</dbReference>
<evidence type="ECO:0000256" key="4">
    <source>
        <dbReference type="ARBA" id="ARBA00022980"/>
    </source>
</evidence>
<dbReference type="NCBIfam" id="NF004366">
    <property type="entry name" value="PRK05738.3-2"/>
    <property type="match status" value="1"/>
</dbReference>
<evidence type="ECO:0000256" key="1">
    <source>
        <dbReference type="ARBA" id="ARBA00006700"/>
    </source>
</evidence>
<accession>A0A1F6C8X9</accession>
<dbReference type="FunFam" id="3.30.70.330:FF:000001">
    <property type="entry name" value="50S ribosomal protein L23"/>
    <property type="match status" value="1"/>
</dbReference>
<dbReference type="GO" id="GO:1990904">
    <property type="term" value="C:ribonucleoprotein complex"/>
    <property type="evidence" value="ECO:0007669"/>
    <property type="project" value="UniProtKB-KW"/>
</dbReference>
<dbReference type="Gene3D" id="3.30.70.330">
    <property type="match status" value="1"/>
</dbReference>
<name>A0A1F6C8X9_HANXR</name>
<comment type="caution">
    <text evidence="7">The sequence shown here is derived from an EMBL/GenBank/DDBJ whole genome shotgun (WGS) entry which is preliminary data.</text>
</comment>
<sequence length="96" mass="11254">MKDVREIIRRPLITEKTTLLTERDNKVVFEVDRSANKVDIQRAVERMFDVKVTGVRTLSMHGKVKRMGMHLGRRPDWKKAIVTLRQGDKIEFFEGT</sequence>
<evidence type="ECO:0000313" key="7">
    <source>
        <dbReference type="EMBL" id="OGG45595.1"/>
    </source>
</evidence>
<dbReference type="GO" id="GO:0019843">
    <property type="term" value="F:rRNA binding"/>
    <property type="evidence" value="ECO:0007669"/>
    <property type="project" value="UniProtKB-UniRule"/>
</dbReference>
<dbReference type="InterPro" id="IPR012678">
    <property type="entry name" value="Ribosomal_uL23/eL15/eS24_sf"/>
</dbReference>
<dbReference type="InterPro" id="IPR012677">
    <property type="entry name" value="Nucleotide-bd_a/b_plait_sf"/>
</dbReference>
<dbReference type="Pfam" id="PF00276">
    <property type="entry name" value="Ribosomal_L23"/>
    <property type="match status" value="1"/>
</dbReference>
<keyword evidence="4 6" id="KW-0689">Ribosomal protein</keyword>
<gene>
    <name evidence="6" type="primary">rplW</name>
    <name evidence="7" type="ORF">A3F84_15445</name>
</gene>
<protein>
    <recommendedName>
        <fullName evidence="6">Large ribosomal subunit protein uL23</fullName>
    </recommendedName>
</protein>
<dbReference type="GO" id="GO:0005840">
    <property type="term" value="C:ribosome"/>
    <property type="evidence" value="ECO:0007669"/>
    <property type="project" value="UniProtKB-KW"/>
</dbReference>
<organism evidence="7 8">
    <name type="scientific">Handelsmanbacteria sp. (strain RIFCSPLOWO2_12_FULL_64_10)</name>
    <dbReference type="NCBI Taxonomy" id="1817868"/>
    <lineage>
        <taxon>Bacteria</taxon>
        <taxon>Candidatus Handelsmaniibacteriota</taxon>
    </lineage>
</organism>
<dbReference type="HAMAP" id="MF_01369_B">
    <property type="entry name" value="Ribosomal_uL23_B"/>
    <property type="match status" value="1"/>
</dbReference>
<dbReference type="EMBL" id="MFKF01000371">
    <property type="protein sequence ID" value="OGG45595.1"/>
    <property type="molecule type" value="Genomic_DNA"/>
</dbReference>
<evidence type="ECO:0000313" key="8">
    <source>
        <dbReference type="Proteomes" id="UP000178606"/>
    </source>
</evidence>